<evidence type="ECO:0000256" key="1">
    <source>
        <dbReference type="SAM" id="MobiDB-lite"/>
    </source>
</evidence>
<dbReference type="OrthoDB" id="5950879at2759"/>
<organism evidence="2 3">
    <name type="scientific">Clytia hemisphaerica</name>
    <dbReference type="NCBI Taxonomy" id="252671"/>
    <lineage>
        <taxon>Eukaryota</taxon>
        <taxon>Metazoa</taxon>
        <taxon>Cnidaria</taxon>
        <taxon>Hydrozoa</taxon>
        <taxon>Hydroidolina</taxon>
        <taxon>Leptothecata</taxon>
        <taxon>Obeliida</taxon>
        <taxon>Clytiidae</taxon>
        <taxon>Clytia</taxon>
    </lineage>
</organism>
<dbReference type="RefSeq" id="XP_066912809.1">
    <property type="nucleotide sequence ID" value="XM_067056708.1"/>
</dbReference>
<evidence type="ECO:0008006" key="4">
    <source>
        <dbReference type="Google" id="ProtNLM"/>
    </source>
</evidence>
<feature type="compositionally biased region" description="Pro residues" evidence="1">
    <location>
        <begin position="446"/>
        <end position="457"/>
    </location>
</feature>
<evidence type="ECO:0000313" key="2">
    <source>
        <dbReference type="EnsemblMetazoa" id="CLYHEMP000574.1"/>
    </source>
</evidence>
<dbReference type="Gene3D" id="2.30.29.30">
    <property type="entry name" value="Pleckstrin-homology domain (PH domain)/Phosphotyrosine-binding domain (PTB)"/>
    <property type="match status" value="1"/>
</dbReference>
<protein>
    <recommendedName>
        <fullName evidence="4">PH domain-containing protein</fullName>
    </recommendedName>
</protein>
<dbReference type="EnsemblMetazoa" id="CLYHEMT000574.1">
    <property type="protein sequence ID" value="CLYHEMP000574.1"/>
    <property type="gene ID" value="CLYHEMG000574"/>
</dbReference>
<feature type="compositionally biased region" description="Basic and acidic residues" evidence="1">
    <location>
        <begin position="208"/>
        <end position="219"/>
    </location>
</feature>
<reference evidence="2" key="1">
    <citation type="submission" date="2021-01" db="UniProtKB">
        <authorList>
            <consortium name="EnsemblMetazoa"/>
        </authorList>
    </citation>
    <scope>IDENTIFICATION</scope>
</reference>
<dbReference type="Proteomes" id="UP000594262">
    <property type="component" value="Unplaced"/>
</dbReference>
<sequence>MTNKKHEKCPLCKNIQTLKSGWAFKSPPQDQLKKKRFRRRWLTLSIVEVCNRHWMDDLAGFTTGSASAGGVSGSSDKQFLVLSYFKDDTENSLKGQFYLHQQGAVKNVQQITEDCPSKYKESPYILRWELALHENRILYMILENENEMKLWLKAFENYFQMKDQTADKVDDDDLVEKKVQKFQPDVNNKIQREIAASKKNRNYQPSFTEHDIPLDEPDHAPSSPTTRRQTPPDPISTKKRSGGSFIRNEERDSFEDETPSGYNYLPPINHISIKQKTTRKSSEDKTDQSPNSSYTYMPPPKNTPKTPEGADESNENYSFLPSPKKIHQFKKLDFTDGKIDDENYNFMPAPKNTPAKSSPEGGIENYTFLPPPTPASPGLSIRDKLAADKLNRVQNTAVISSDNYDIVPQPKPITPINNMTNLWGNSGNPQQERQNSQEENGDYSFLPPPKPSTPKSPQPSNGYDYLPPQEQSDTGYDFLPAPATVKPKSPPTMQPSYGNLTFPNKLQNEKHTPTNNRYGFDCSDNSNAQDESYINFQPLQQMKMIAKNNMKKPVFDGSKKLTAGGGVSAGNDGKSYVNFKY</sequence>
<evidence type="ECO:0000313" key="3">
    <source>
        <dbReference type="Proteomes" id="UP000594262"/>
    </source>
</evidence>
<name>A0A7M5UPP3_9CNID</name>
<proteinExistence type="predicted"/>
<dbReference type="AlphaFoldDB" id="A0A7M5UPP3"/>
<dbReference type="SUPFAM" id="SSF50729">
    <property type="entry name" value="PH domain-like"/>
    <property type="match status" value="1"/>
</dbReference>
<keyword evidence="3" id="KW-1185">Reference proteome</keyword>
<feature type="region of interest" description="Disordered" evidence="1">
    <location>
        <begin position="417"/>
        <end position="477"/>
    </location>
</feature>
<accession>A0A7M5UPP3</accession>
<feature type="region of interest" description="Disordered" evidence="1">
    <location>
        <begin position="196"/>
        <end position="321"/>
    </location>
</feature>
<feature type="compositionally biased region" description="Polar residues" evidence="1">
    <location>
        <begin position="417"/>
        <end position="438"/>
    </location>
</feature>
<dbReference type="GeneID" id="136800097"/>
<dbReference type="InterPro" id="IPR011993">
    <property type="entry name" value="PH-like_dom_sf"/>
</dbReference>